<proteinExistence type="predicted"/>
<reference evidence="1" key="1">
    <citation type="journal article" date="2020" name="Stud. Mycol.">
        <title>101 Dothideomycetes genomes: a test case for predicting lifestyles and emergence of pathogens.</title>
        <authorList>
            <person name="Haridas S."/>
            <person name="Albert R."/>
            <person name="Binder M."/>
            <person name="Bloem J."/>
            <person name="Labutti K."/>
            <person name="Salamov A."/>
            <person name="Andreopoulos B."/>
            <person name="Baker S."/>
            <person name="Barry K."/>
            <person name="Bills G."/>
            <person name="Bluhm B."/>
            <person name="Cannon C."/>
            <person name="Castanera R."/>
            <person name="Culley D."/>
            <person name="Daum C."/>
            <person name="Ezra D."/>
            <person name="Gonzalez J."/>
            <person name="Henrissat B."/>
            <person name="Kuo A."/>
            <person name="Liang C."/>
            <person name="Lipzen A."/>
            <person name="Lutzoni F."/>
            <person name="Magnuson J."/>
            <person name="Mondo S."/>
            <person name="Nolan M."/>
            <person name="Ohm R."/>
            <person name="Pangilinan J."/>
            <person name="Park H.-J."/>
            <person name="Ramirez L."/>
            <person name="Alfaro M."/>
            <person name="Sun H."/>
            <person name="Tritt A."/>
            <person name="Yoshinaga Y."/>
            <person name="Zwiers L.-H."/>
            <person name="Turgeon B."/>
            <person name="Goodwin S."/>
            <person name="Spatafora J."/>
            <person name="Crous P."/>
            <person name="Grigoriev I."/>
        </authorList>
    </citation>
    <scope>NUCLEOTIDE SEQUENCE</scope>
    <source>
        <strain evidence="1">CBS 130266</strain>
    </source>
</reference>
<evidence type="ECO:0000313" key="1">
    <source>
        <dbReference type="EMBL" id="KAF2431360.1"/>
    </source>
</evidence>
<accession>A0A9P4TZ53</accession>
<keyword evidence="2" id="KW-1185">Reference proteome</keyword>
<gene>
    <name evidence="1" type="ORF">EJ08DRAFT_184168</name>
</gene>
<protein>
    <submittedName>
        <fullName evidence="1">Uncharacterized protein</fullName>
    </submittedName>
</protein>
<organism evidence="1 2">
    <name type="scientific">Tothia fuscella</name>
    <dbReference type="NCBI Taxonomy" id="1048955"/>
    <lineage>
        <taxon>Eukaryota</taxon>
        <taxon>Fungi</taxon>
        <taxon>Dikarya</taxon>
        <taxon>Ascomycota</taxon>
        <taxon>Pezizomycotina</taxon>
        <taxon>Dothideomycetes</taxon>
        <taxon>Pleosporomycetidae</taxon>
        <taxon>Venturiales</taxon>
        <taxon>Cylindrosympodiaceae</taxon>
        <taxon>Tothia</taxon>
    </lineage>
</organism>
<evidence type="ECO:0000313" key="2">
    <source>
        <dbReference type="Proteomes" id="UP000800235"/>
    </source>
</evidence>
<dbReference type="AlphaFoldDB" id="A0A9P4TZ53"/>
<comment type="caution">
    <text evidence="1">The sequence shown here is derived from an EMBL/GenBank/DDBJ whole genome shotgun (WGS) entry which is preliminary data.</text>
</comment>
<dbReference type="Proteomes" id="UP000800235">
    <property type="component" value="Unassembled WGS sequence"/>
</dbReference>
<sequence>MLLRQLKLRGVVELLAASSLVCKPSIRLTAQCELPRAPMRFLNGLLGDGNLHLCMSQVMSRNFCTFFAAGCVCCAIENWINVKLKSAPLIMQGDVFRTDE</sequence>
<dbReference type="EMBL" id="MU007032">
    <property type="protein sequence ID" value="KAF2431360.1"/>
    <property type="molecule type" value="Genomic_DNA"/>
</dbReference>
<name>A0A9P4TZ53_9PEZI</name>